<protein>
    <recommendedName>
        <fullName evidence="4">F-box domain-containing protein</fullName>
    </recommendedName>
</protein>
<dbReference type="AlphaFoldDB" id="A0AAD7MJW2"/>
<accession>A0AAD7MJW2</accession>
<sequence>MALQAGTESRHRQPTQSERNSLAADRAHIAVIDAKIMELKRSLSLLNKERGILQDRLDAYTYPVLTLPNEIVSEIFIHFLPVYPETPSLIGRSSPNLLGQICRKWREIALSTPALWRGISLSLSNGKQIDQKLRLLKLWLQRSGSCLLSIHMDLQIDDDIERSGNTDPATLDLSTHAIAAHSARWEYLRLCLPDVHPFPSIGPPLPFLRELTMDLVNGTDSIREALHAAPLLRTVAVQFSPGHCISVYPWTQLTTFFGYGLLAHECVDILTQAINLVKCNVDLDWADEDVSPPSRNITLPYLSTLILRGCIPDDLPWKLLDVFTLPALQKLEIDEELLQGDPIGLLKSLISRSKCHMRELYVPDLDRRSLETYRLALPAVGSIVRAKLDQFNPWVVVDEMTDYDSDRDSD</sequence>
<reference evidence="2" key="1">
    <citation type="submission" date="2023-03" db="EMBL/GenBank/DDBJ databases">
        <title>Massive genome expansion in bonnet fungi (Mycena s.s.) driven by repeated elements and novel gene families across ecological guilds.</title>
        <authorList>
            <consortium name="Lawrence Berkeley National Laboratory"/>
            <person name="Harder C.B."/>
            <person name="Miyauchi S."/>
            <person name="Viragh M."/>
            <person name="Kuo A."/>
            <person name="Thoen E."/>
            <person name="Andreopoulos B."/>
            <person name="Lu D."/>
            <person name="Skrede I."/>
            <person name="Drula E."/>
            <person name="Henrissat B."/>
            <person name="Morin E."/>
            <person name="Kohler A."/>
            <person name="Barry K."/>
            <person name="LaButti K."/>
            <person name="Morin E."/>
            <person name="Salamov A."/>
            <person name="Lipzen A."/>
            <person name="Mereny Z."/>
            <person name="Hegedus B."/>
            <person name="Baldrian P."/>
            <person name="Stursova M."/>
            <person name="Weitz H."/>
            <person name="Taylor A."/>
            <person name="Grigoriev I.V."/>
            <person name="Nagy L.G."/>
            <person name="Martin F."/>
            <person name="Kauserud H."/>
        </authorList>
    </citation>
    <scope>NUCLEOTIDE SEQUENCE</scope>
    <source>
        <strain evidence="2">CBHHK182m</strain>
    </source>
</reference>
<name>A0AAD7MJW2_9AGAR</name>
<dbReference type="EMBL" id="JARKIB010000235">
    <property type="protein sequence ID" value="KAJ7720939.1"/>
    <property type="molecule type" value="Genomic_DNA"/>
</dbReference>
<proteinExistence type="predicted"/>
<evidence type="ECO:0000256" key="1">
    <source>
        <dbReference type="SAM" id="MobiDB-lite"/>
    </source>
</evidence>
<evidence type="ECO:0000313" key="2">
    <source>
        <dbReference type="EMBL" id="KAJ7720939.1"/>
    </source>
</evidence>
<gene>
    <name evidence="2" type="ORF">B0H16DRAFT_1792237</name>
</gene>
<feature type="region of interest" description="Disordered" evidence="1">
    <location>
        <begin position="1"/>
        <end position="22"/>
    </location>
</feature>
<organism evidence="2 3">
    <name type="scientific">Mycena metata</name>
    <dbReference type="NCBI Taxonomy" id="1033252"/>
    <lineage>
        <taxon>Eukaryota</taxon>
        <taxon>Fungi</taxon>
        <taxon>Dikarya</taxon>
        <taxon>Basidiomycota</taxon>
        <taxon>Agaricomycotina</taxon>
        <taxon>Agaricomycetes</taxon>
        <taxon>Agaricomycetidae</taxon>
        <taxon>Agaricales</taxon>
        <taxon>Marasmiineae</taxon>
        <taxon>Mycenaceae</taxon>
        <taxon>Mycena</taxon>
    </lineage>
</organism>
<dbReference type="Proteomes" id="UP001215598">
    <property type="component" value="Unassembled WGS sequence"/>
</dbReference>
<keyword evidence="3" id="KW-1185">Reference proteome</keyword>
<evidence type="ECO:0008006" key="4">
    <source>
        <dbReference type="Google" id="ProtNLM"/>
    </source>
</evidence>
<dbReference type="Gene3D" id="1.20.1280.50">
    <property type="match status" value="1"/>
</dbReference>
<comment type="caution">
    <text evidence="2">The sequence shown here is derived from an EMBL/GenBank/DDBJ whole genome shotgun (WGS) entry which is preliminary data.</text>
</comment>
<evidence type="ECO:0000313" key="3">
    <source>
        <dbReference type="Proteomes" id="UP001215598"/>
    </source>
</evidence>